<dbReference type="EMBL" id="JAHKNI010000024">
    <property type="protein sequence ID" value="MBU3067670.1"/>
    <property type="molecule type" value="Genomic_DNA"/>
</dbReference>
<keyword evidence="5" id="KW-0288">FMN</keyword>
<keyword evidence="13" id="KW-1185">Reference proteome</keyword>
<dbReference type="Gene3D" id="3.50.50.60">
    <property type="entry name" value="FAD/NAD(P)-binding domain"/>
    <property type="match status" value="1"/>
</dbReference>
<comment type="cofactor">
    <cofactor evidence="2">
        <name>[4Fe-4S] cluster</name>
        <dbReference type="ChEBI" id="CHEBI:49883"/>
    </cofactor>
</comment>
<keyword evidence="6" id="KW-0479">Metal-binding</keyword>
<evidence type="ECO:0000256" key="4">
    <source>
        <dbReference type="ARBA" id="ARBA00022630"/>
    </source>
</evidence>
<dbReference type="InterPro" id="IPR013785">
    <property type="entry name" value="Aldolase_TIM"/>
</dbReference>
<dbReference type="Proteomes" id="UP000733379">
    <property type="component" value="Unassembled WGS sequence"/>
</dbReference>
<evidence type="ECO:0000256" key="6">
    <source>
        <dbReference type="ARBA" id="ARBA00022723"/>
    </source>
</evidence>
<evidence type="ECO:0000256" key="3">
    <source>
        <dbReference type="ARBA" id="ARBA00011048"/>
    </source>
</evidence>
<gene>
    <name evidence="12" type="ORF">KO481_39900</name>
</gene>
<dbReference type="Pfam" id="PF00724">
    <property type="entry name" value="Oxidored_FMN"/>
    <property type="match status" value="1"/>
</dbReference>
<dbReference type="InterPro" id="IPR051793">
    <property type="entry name" value="NADH:flavin_oxidoreductase"/>
</dbReference>
<reference evidence="12 13" key="1">
    <citation type="submission" date="2021-06" db="EMBL/GenBank/DDBJ databases">
        <title>Actinomycetes sequencing.</title>
        <authorList>
            <person name="Shan Q."/>
        </authorList>
    </citation>
    <scope>NUCLEOTIDE SEQUENCE [LARGE SCALE GENOMIC DNA]</scope>
    <source>
        <strain evidence="12 13">NEAU-G5</strain>
    </source>
</reference>
<keyword evidence="8" id="KW-0408">Iron</keyword>
<name>A0ABS6BBL9_9NOCA</name>
<dbReference type="PANTHER" id="PTHR42917">
    <property type="entry name" value="2,4-DIENOYL-COA REDUCTASE"/>
    <property type="match status" value="1"/>
</dbReference>
<dbReference type="InterPro" id="IPR036188">
    <property type="entry name" value="FAD/NAD-bd_sf"/>
</dbReference>
<evidence type="ECO:0000256" key="5">
    <source>
        <dbReference type="ARBA" id="ARBA00022643"/>
    </source>
</evidence>
<dbReference type="SUPFAM" id="SSF51395">
    <property type="entry name" value="FMN-linked oxidoreductases"/>
    <property type="match status" value="1"/>
</dbReference>
<keyword evidence="7" id="KW-0560">Oxidoreductase</keyword>
<dbReference type="InterPro" id="IPR001155">
    <property type="entry name" value="OxRdtase_FMN_N"/>
</dbReference>
<organism evidence="12 13">
    <name type="scientific">Nocardia albiluteola</name>
    <dbReference type="NCBI Taxonomy" id="2842303"/>
    <lineage>
        <taxon>Bacteria</taxon>
        <taxon>Bacillati</taxon>
        <taxon>Actinomycetota</taxon>
        <taxon>Actinomycetes</taxon>
        <taxon>Mycobacteriales</taxon>
        <taxon>Nocardiaceae</taxon>
        <taxon>Nocardia</taxon>
    </lineage>
</organism>
<proteinExistence type="inferred from homology"/>
<evidence type="ECO:0000256" key="2">
    <source>
        <dbReference type="ARBA" id="ARBA00001966"/>
    </source>
</evidence>
<evidence type="ECO:0000259" key="11">
    <source>
        <dbReference type="Pfam" id="PF07992"/>
    </source>
</evidence>
<evidence type="ECO:0000256" key="1">
    <source>
        <dbReference type="ARBA" id="ARBA00001917"/>
    </source>
</evidence>
<dbReference type="Gene3D" id="3.40.50.720">
    <property type="entry name" value="NAD(P)-binding Rossmann-like Domain"/>
    <property type="match status" value="1"/>
</dbReference>
<comment type="caution">
    <text evidence="12">The sequence shown here is derived from an EMBL/GenBank/DDBJ whole genome shotgun (WGS) entry which is preliminary data.</text>
</comment>
<feature type="domain" description="FAD/NAD(P)-binding" evidence="11">
    <location>
        <begin position="376"/>
        <end position="612"/>
    </location>
</feature>
<accession>A0ABS6BBL9</accession>
<dbReference type="Pfam" id="PF07992">
    <property type="entry name" value="Pyr_redox_2"/>
    <property type="match status" value="1"/>
</dbReference>
<feature type="domain" description="NADH:flavin oxidoreductase/NADH oxidase N-terminal" evidence="10">
    <location>
        <begin position="5"/>
        <end position="320"/>
    </location>
</feature>
<comment type="cofactor">
    <cofactor evidence="1">
        <name>FMN</name>
        <dbReference type="ChEBI" id="CHEBI:58210"/>
    </cofactor>
</comment>
<evidence type="ECO:0000313" key="13">
    <source>
        <dbReference type="Proteomes" id="UP000733379"/>
    </source>
</evidence>
<evidence type="ECO:0000256" key="7">
    <source>
        <dbReference type="ARBA" id="ARBA00023002"/>
    </source>
</evidence>
<evidence type="ECO:0000256" key="9">
    <source>
        <dbReference type="ARBA" id="ARBA00023014"/>
    </source>
</evidence>
<evidence type="ECO:0000256" key="8">
    <source>
        <dbReference type="ARBA" id="ARBA00023004"/>
    </source>
</evidence>
<sequence length="647" mass="67704">MATLSAPLRIGALRLANRLVATAHGSGAVAGGLAQPGDDEYWRRCAAGGAAMVIAGGTVVSPESTNRIGNTTEAWRPEAVPGLSKRAAAIAQEGSIPVCQLVHLGRETLGAEIWGHPIGPSAIRSPREPVRARTMTEADIDRVVDDFVVSARHAAEAGFAAVELHAAHGYLLAQFLSAASNQRADADTIAGRVRILHRLHAAITDACADLVLGVRVSIDGAEEAGLDIDGLCELLPLLEMFDYLNVTAGVRTTYVRDMATDVPPLLTHGARLRAATTRPLLVSQAFRSRSDIESALDAGADLVGMARPFIADPQIAEKLLRGDDAAIRPCVSCNEDCRTFTPALLCSVNPDLGPGGSGDRPATPLRLGRRPGPGNRVAIIGAGPAGLEATLRLAPTHDVTLFEAGAYIGGQLRTAAQAPHRDGWARLLRFYQANIGAATLKLEHSARPADLDGFSEIIIATGATEMSTEGAFCATEVILERDRIGPGCRVVVADDGFGYWAGVGAVESALAAGAAEVTVLVPGPAFAASIPVESRVQLRKRLAGHPVTFVVEAALVEVTPAPEATAQTIVTYRSILSGSTSQLSCDRFIAVGERVARDWQSLMQELPHARIQVIGDAAVPRRVAHAITEGYAAAETITSSPHAITAA</sequence>
<keyword evidence="4" id="KW-0285">Flavoprotein</keyword>
<dbReference type="InterPro" id="IPR023753">
    <property type="entry name" value="FAD/NAD-binding_dom"/>
</dbReference>
<keyword evidence="9" id="KW-0411">Iron-sulfur</keyword>
<dbReference type="Gene3D" id="3.20.20.70">
    <property type="entry name" value="Aldolase class I"/>
    <property type="match status" value="1"/>
</dbReference>
<dbReference type="RefSeq" id="WP_215923754.1">
    <property type="nucleotide sequence ID" value="NZ_JAHKNI010000024.1"/>
</dbReference>
<dbReference type="SUPFAM" id="SSF51905">
    <property type="entry name" value="FAD/NAD(P)-binding domain"/>
    <property type="match status" value="1"/>
</dbReference>
<evidence type="ECO:0000259" key="10">
    <source>
        <dbReference type="Pfam" id="PF00724"/>
    </source>
</evidence>
<dbReference type="PANTHER" id="PTHR42917:SF2">
    <property type="entry name" value="2,4-DIENOYL-COA REDUCTASE [(2E)-ENOYL-COA-PRODUCING]"/>
    <property type="match status" value="1"/>
</dbReference>
<evidence type="ECO:0000313" key="12">
    <source>
        <dbReference type="EMBL" id="MBU3067670.1"/>
    </source>
</evidence>
<comment type="similarity">
    <text evidence="3">In the N-terminal section; belongs to the NADH:flavin oxidoreductase/NADH oxidase family.</text>
</comment>
<protein>
    <submittedName>
        <fullName evidence="12">NAD(P)-binding protein</fullName>
    </submittedName>
</protein>